<accession>A0A084QJY2</accession>
<feature type="region of interest" description="Disordered" evidence="2">
    <location>
        <begin position="1"/>
        <end position="66"/>
    </location>
</feature>
<evidence type="ECO:0000256" key="2">
    <source>
        <dbReference type="SAM" id="MobiDB-lite"/>
    </source>
</evidence>
<feature type="compositionally biased region" description="Low complexity" evidence="2">
    <location>
        <begin position="1"/>
        <end position="12"/>
    </location>
</feature>
<feature type="coiled-coil region" evidence="1">
    <location>
        <begin position="211"/>
        <end position="259"/>
    </location>
</feature>
<dbReference type="InParanoid" id="A0A084QJY2"/>
<dbReference type="EMBL" id="KL660692">
    <property type="protein sequence ID" value="KFA64267.1"/>
    <property type="molecule type" value="Genomic_DNA"/>
</dbReference>
<dbReference type="HOGENOM" id="CLU_047439_0_0_1"/>
<evidence type="ECO:0000256" key="1">
    <source>
        <dbReference type="SAM" id="Coils"/>
    </source>
</evidence>
<name>A0A084QJY2_STAC4</name>
<dbReference type="AlphaFoldDB" id="A0A084QJY2"/>
<protein>
    <submittedName>
        <fullName evidence="3">Uncharacterized protein</fullName>
    </submittedName>
</protein>
<gene>
    <name evidence="3" type="ORF">S40285_08034</name>
</gene>
<reference evidence="3 4" key="1">
    <citation type="journal article" date="2014" name="BMC Genomics">
        <title>Comparative genome sequencing reveals chemotype-specific gene clusters in the toxigenic black mold Stachybotrys.</title>
        <authorList>
            <person name="Semeiks J."/>
            <person name="Borek D."/>
            <person name="Otwinowski Z."/>
            <person name="Grishin N.V."/>
        </authorList>
    </citation>
    <scope>NUCLEOTIDE SEQUENCE [LARGE SCALE GENOMIC DNA]</scope>
    <source>
        <strain evidence="3 4">IBT 40285</strain>
    </source>
</reference>
<dbReference type="OrthoDB" id="5230543at2759"/>
<dbReference type="SUPFAM" id="SSF81995">
    <property type="entry name" value="beta-sandwich domain of Sec23/24"/>
    <property type="match status" value="1"/>
</dbReference>
<evidence type="ECO:0000313" key="3">
    <source>
        <dbReference type="EMBL" id="KFA64267.1"/>
    </source>
</evidence>
<keyword evidence="1" id="KW-0175">Coiled coil</keyword>
<feature type="region of interest" description="Disordered" evidence="2">
    <location>
        <begin position="303"/>
        <end position="370"/>
    </location>
</feature>
<proteinExistence type="predicted"/>
<dbReference type="STRING" id="1283841.A0A084QJY2"/>
<feature type="compositionally biased region" description="Basic and acidic residues" evidence="2">
    <location>
        <begin position="303"/>
        <end position="314"/>
    </location>
</feature>
<dbReference type="PANTHER" id="PTHR39472:SF1">
    <property type="entry name" value="EXPRESSED PROTEIN"/>
    <property type="match status" value="1"/>
</dbReference>
<evidence type="ECO:0000313" key="4">
    <source>
        <dbReference type="Proteomes" id="UP000028524"/>
    </source>
</evidence>
<dbReference type="OMA" id="MQAHAGK"/>
<dbReference type="PANTHER" id="PTHR39472">
    <property type="entry name" value="EXPRESSED PROTEIN"/>
    <property type="match status" value="1"/>
</dbReference>
<dbReference type="Proteomes" id="UP000028524">
    <property type="component" value="Unassembled WGS sequence"/>
</dbReference>
<feature type="compositionally biased region" description="Low complexity" evidence="2">
    <location>
        <begin position="20"/>
        <end position="66"/>
    </location>
</feature>
<sequence length="370" mass="42754">MSFQPLHHQQSQPPHPQHPQHPQQLQYQQQQQHQQQFQQQQQQHYQQQQQYQQQQHQSPQIPGQQQFAMNGMNGAAAAAAAAAGMPLPTPAGHQAELNYIYGMVEDLSRQLSENRRVTEEIITGLGRVRNKAKKNNLANDDIINSAVQEIGEQEDNLDHLVSLLSESLEKAKISRDANYSLLNQYAHALALMLKQFHEYKAKHVADVTAWHRSYRAQLDEARRENSRLREQMWEMQAHARHANESLRDFRRRYDEDEARWNRRVDGKAIRQELRFWKRLAMPELEDDDPYWSDDDDIIDPAEKERLRELEHRAAQEQMADSQTEDSEGHQSLQESLMGGIAMQREESMGQAVPMPPPRPLSAASTTGSTG</sequence>
<keyword evidence="4" id="KW-1185">Reference proteome</keyword>
<organism evidence="3 4">
    <name type="scientific">Stachybotrys chlorohalonatus (strain IBT 40285)</name>
    <dbReference type="NCBI Taxonomy" id="1283841"/>
    <lineage>
        <taxon>Eukaryota</taxon>
        <taxon>Fungi</taxon>
        <taxon>Dikarya</taxon>
        <taxon>Ascomycota</taxon>
        <taxon>Pezizomycotina</taxon>
        <taxon>Sordariomycetes</taxon>
        <taxon>Hypocreomycetidae</taxon>
        <taxon>Hypocreales</taxon>
        <taxon>Stachybotryaceae</taxon>
        <taxon>Stachybotrys</taxon>
    </lineage>
</organism>